<dbReference type="PROSITE" id="PS51257">
    <property type="entry name" value="PROKAR_LIPOPROTEIN"/>
    <property type="match status" value="1"/>
</dbReference>
<dbReference type="EMBL" id="BAABEZ010000004">
    <property type="protein sequence ID" value="GAA4451140.1"/>
    <property type="molecule type" value="Genomic_DNA"/>
</dbReference>
<gene>
    <name evidence="2" type="ORF">GCM10023092_08300</name>
</gene>
<reference evidence="3" key="1">
    <citation type="journal article" date="2019" name="Int. J. Syst. Evol. Microbiol.">
        <title>The Global Catalogue of Microorganisms (GCM) 10K type strain sequencing project: providing services to taxonomists for standard genome sequencing and annotation.</title>
        <authorList>
            <consortium name="The Broad Institute Genomics Platform"/>
            <consortium name="The Broad Institute Genome Sequencing Center for Infectious Disease"/>
            <person name="Wu L."/>
            <person name="Ma J."/>
        </authorList>
    </citation>
    <scope>NUCLEOTIDE SEQUENCE [LARGE SCALE GENOMIC DNA]</scope>
    <source>
        <strain evidence="3">JCM 31921</strain>
    </source>
</reference>
<evidence type="ECO:0000256" key="1">
    <source>
        <dbReference type="SAM" id="SignalP"/>
    </source>
</evidence>
<feature type="signal peptide" evidence="1">
    <location>
        <begin position="1"/>
        <end position="21"/>
    </location>
</feature>
<comment type="caution">
    <text evidence="2">The sequence shown here is derived from an EMBL/GenBank/DDBJ whole genome shotgun (WGS) entry which is preliminary data.</text>
</comment>
<evidence type="ECO:0000313" key="2">
    <source>
        <dbReference type="EMBL" id="GAA4451140.1"/>
    </source>
</evidence>
<protein>
    <recommendedName>
        <fullName evidence="4">Lipoprotein</fullName>
    </recommendedName>
</protein>
<name>A0ABP8MLY5_9BACT</name>
<organism evidence="2 3">
    <name type="scientific">Rurimicrobium arvi</name>
    <dbReference type="NCBI Taxonomy" id="2049916"/>
    <lineage>
        <taxon>Bacteria</taxon>
        <taxon>Pseudomonadati</taxon>
        <taxon>Bacteroidota</taxon>
        <taxon>Chitinophagia</taxon>
        <taxon>Chitinophagales</taxon>
        <taxon>Chitinophagaceae</taxon>
        <taxon>Rurimicrobium</taxon>
    </lineage>
</organism>
<dbReference type="RefSeq" id="WP_344822982.1">
    <property type="nucleotide sequence ID" value="NZ_BAABEZ010000004.1"/>
</dbReference>
<evidence type="ECO:0008006" key="4">
    <source>
        <dbReference type="Google" id="ProtNLM"/>
    </source>
</evidence>
<evidence type="ECO:0000313" key="3">
    <source>
        <dbReference type="Proteomes" id="UP001501410"/>
    </source>
</evidence>
<keyword evidence="3" id="KW-1185">Reference proteome</keyword>
<feature type="chain" id="PRO_5045479453" description="Lipoprotein" evidence="1">
    <location>
        <begin position="22"/>
        <end position="160"/>
    </location>
</feature>
<proteinExistence type="predicted"/>
<accession>A0ABP8MLY5</accession>
<keyword evidence="1" id="KW-0732">Signal</keyword>
<sequence length="160" mass="17586">MKKLLLPFLAVVLFWAASCNKDIKDPVVTPADNSWIVNNTTFTSAGTAFYDTAITLVGISPKPNLGILKIHFFRKPTESGSYVFRQVADEPNEVSIEIVDSVNKVIYHSQDNDGKALKTEQFATVDVSGSKVNVSFIDAFLKQDGTEDWAKISVVAKQSN</sequence>
<dbReference type="Proteomes" id="UP001501410">
    <property type="component" value="Unassembled WGS sequence"/>
</dbReference>